<dbReference type="EMBL" id="JAGSGB010000002">
    <property type="protein sequence ID" value="MBZ6379253.1"/>
    <property type="molecule type" value="Genomic_DNA"/>
</dbReference>
<dbReference type="RefSeq" id="WP_172406214.1">
    <property type="nucleotide sequence ID" value="NZ_JAGSGB010000002.1"/>
</dbReference>
<evidence type="ECO:0008006" key="4">
    <source>
        <dbReference type="Google" id="ProtNLM"/>
    </source>
</evidence>
<name>A0ABS7WLH8_9SPHN</name>
<sequence length="49" mass="4805">MQIAGILIALCLLAGAFTGIFVGQPSLGAIAGLGVGILLAIIIAVVQRS</sequence>
<feature type="transmembrane region" description="Helical" evidence="1">
    <location>
        <begin position="28"/>
        <end position="46"/>
    </location>
</feature>
<gene>
    <name evidence="2" type="ORF">KCN53_11485</name>
</gene>
<evidence type="ECO:0000313" key="2">
    <source>
        <dbReference type="EMBL" id="MBZ6379253.1"/>
    </source>
</evidence>
<accession>A0ABS7WLH8</accession>
<dbReference type="Proteomes" id="UP000824621">
    <property type="component" value="Unassembled WGS sequence"/>
</dbReference>
<evidence type="ECO:0000256" key="1">
    <source>
        <dbReference type="SAM" id="Phobius"/>
    </source>
</evidence>
<keyword evidence="1" id="KW-0472">Membrane</keyword>
<evidence type="ECO:0000313" key="3">
    <source>
        <dbReference type="Proteomes" id="UP000824621"/>
    </source>
</evidence>
<keyword evidence="3" id="KW-1185">Reference proteome</keyword>
<organism evidence="2 3">
    <name type="scientific">Pacificimonas aurantium</name>
    <dbReference type="NCBI Taxonomy" id="1250540"/>
    <lineage>
        <taxon>Bacteria</taxon>
        <taxon>Pseudomonadati</taxon>
        <taxon>Pseudomonadota</taxon>
        <taxon>Alphaproteobacteria</taxon>
        <taxon>Sphingomonadales</taxon>
        <taxon>Sphingosinicellaceae</taxon>
        <taxon>Pacificimonas</taxon>
    </lineage>
</organism>
<protein>
    <recommendedName>
        <fullName evidence="4">CTP synthetase</fullName>
    </recommendedName>
</protein>
<keyword evidence="1" id="KW-1133">Transmembrane helix</keyword>
<reference evidence="2 3" key="1">
    <citation type="submission" date="2021-04" db="EMBL/GenBank/DDBJ databases">
        <authorList>
            <person name="Pira H."/>
            <person name="Risdian C."/>
            <person name="Wink J."/>
        </authorList>
    </citation>
    <scope>NUCLEOTIDE SEQUENCE [LARGE SCALE GENOMIC DNA]</scope>
    <source>
        <strain evidence="2 3">DSM 107782</strain>
    </source>
</reference>
<keyword evidence="1" id="KW-0812">Transmembrane</keyword>
<proteinExistence type="predicted"/>
<comment type="caution">
    <text evidence="2">The sequence shown here is derived from an EMBL/GenBank/DDBJ whole genome shotgun (WGS) entry which is preliminary data.</text>
</comment>